<dbReference type="SUPFAM" id="SSF46934">
    <property type="entry name" value="UBA-like"/>
    <property type="match status" value="1"/>
</dbReference>
<feature type="domain" description="Endonuclease/exonuclease/phosphatase" evidence="12">
    <location>
        <begin position="86"/>
        <end position="295"/>
    </location>
</feature>
<evidence type="ECO:0000259" key="13">
    <source>
        <dbReference type="Pfam" id="PF22566"/>
    </source>
</evidence>
<keyword evidence="15" id="KW-1185">Reference proteome</keyword>
<evidence type="ECO:0000256" key="3">
    <source>
        <dbReference type="ARBA" id="ARBA00004322"/>
    </source>
</evidence>
<evidence type="ECO:0000313" key="16">
    <source>
        <dbReference type="WBParaSite" id="TCNE_0001614901-mRNA-1"/>
    </source>
</evidence>
<organism evidence="15 16">
    <name type="scientific">Toxocara canis</name>
    <name type="common">Canine roundworm</name>
    <dbReference type="NCBI Taxonomy" id="6265"/>
    <lineage>
        <taxon>Eukaryota</taxon>
        <taxon>Metazoa</taxon>
        <taxon>Ecdysozoa</taxon>
        <taxon>Nematoda</taxon>
        <taxon>Chromadorea</taxon>
        <taxon>Rhabditida</taxon>
        <taxon>Spirurina</taxon>
        <taxon>Ascaridomorpha</taxon>
        <taxon>Ascaridoidea</taxon>
        <taxon>Toxocaridae</taxon>
        <taxon>Toxocara</taxon>
    </lineage>
</organism>
<dbReference type="EMBL" id="UYWY01023362">
    <property type="protein sequence ID" value="VDM47469.1"/>
    <property type="molecule type" value="Genomic_DNA"/>
</dbReference>
<evidence type="ECO:0000256" key="2">
    <source>
        <dbReference type="ARBA" id="ARBA00001946"/>
    </source>
</evidence>
<dbReference type="Pfam" id="PF03372">
    <property type="entry name" value="Exo_endo_phos"/>
    <property type="match status" value="1"/>
</dbReference>
<dbReference type="Pfam" id="PF22566">
    <property type="entry name" value="UBA_8"/>
    <property type="match status" value="1"/>
</dbReference>
<keyword evidence="5" id="KW-0479">Metal-binding</keyword>
<dbReference type="PANTHER" id="PTHR15822">
    <property type="entry name" value="TRAF AND TNF RECEPTOR-ASSOCIATED PROTEIN"/>
    <property type="match status" value="1"/>
</dbReference>
<keyword evidence="4" id="KW-0540">Nuclease</keyword>
<dbReference type="GO" id="GO:0046872">
    <property type="term" value="F:metal ion binding"/>
    <property type="evidence" value="ECO:0007669"/>
    <property type="project" value="UniProtKB-KW"/>
</dbReference>
<dbReference type="CDD" id="cd14672">
    <property type="entry name" value="UBA_ceTYDP2_like"/>
    <property type="match status" value="1"/>
</dbReference>
<dbReference type="AlphaFoldDB" id="A0A183V5X8"/>
<keyword evidence="9" id="KW-0234">DNA repair</keyword>
<dbReference type="Gene3D" id="1.10.8.10">
    <property type="entry name" value="DNA helicase RuvA subunit, C-terminal domain"/>
    <property type="match status" value="1"/>
</dbReference>
<comment type="cofactor">
    <cofactor evidence="1">
        <name>Mn(2+)</name>
        <dbReference type="ChEBI" id="CHEBI:29035"/>
    </cofactor>
</comment>
<proteinExistence type="predicted"/>
<evidence type="ECO:0000259" key="12">
    <source>
        <dbReference type="Pfam" id="PF03372"/>
    </source>
</evidence>
<evidence type="ECO:0000256" key="11">
    <source>
        <dbReference type="SAM" id="MobiDB-lite"/>
    </source>
</evidence>
<dbReference type="InterPro" id="IPR005135">
    <property type="entry name" value="Endo/exonuclease/phosphatase"/>
</dbReference>
<dbReference type="GO" id="GO:0006302">
    <property type="term" value="P:double-strand break repair"/>
    <property type="evidence" value="ECO:0007669"/>
    <property type="project" value="TreeGrafter"/>
</dbReference>
<dbReference type="SUPFAM" id="SSF56219">
    <property type="entry name" value="DNase I-like"/>
    <property type="match status" value="1"/>
</dbReference>
<keyword evidence="10" id="KW-0539">Nucleus</keyword>
<reference evidence="16" key="1">
    <citation type="submission" date="2016-06" db="UniProtKB">
        <authorList>
            <consortium name="WormBaseParasite"/>
        </authorList>
    </citation>
    <scope>IDENTIFICATION</scope>
</reference>
<evidence type="ECO:0000256" key="1">
    <source>
        <dbReference type="ARBA" id="ARBA00001936"/>
    </source>
</evidence>
<reference evidence="14 15" key="2">
    <citation type="submission" date="2018-11" db="EMBL/GenBank/DDBJ databases">
        <authorList>
            <consortium name="Pathogen Informatics"/>
        </authorList>
    </citation>
    <scope>NUCLEOTIDE SEQUENCE [LARGE SCALE GENOMIC DNA]</scope>
</reference>
<sequence length="345" mass="38817">MAEMSDAECELALKSFAELTGTDEACAHFFLQDVNWELQAALNNFFECGSHEDGSRRTEAASKGEKERSAEVTSPPQPSLDSFTVLSWNVDGLDKANLKTRFTAVCYIISKISAEAVFLQELAPELVPELRKNLSGEYSILLSTPSQLYFTGILLKPNVEYISHKCIPYANSGMGRAMELVEAKIGDMNVRLLNTHLESMQEHSEIRKAQLQQCFEQLKEWNDGHTLIIFGGDLNIRDHEVGDLPAGFRDAWVAAGSKSKWRFTWDTRLNDNKSAGGARCRFDRLYFNGYLLPITFIKKKSRAKSDIIASGGVFSSVDFSLEGQDRIRRTLCFPSDHWALVARFY</sequence>
<evidence type="ECO:0000256" key="8">
    <source>
        <dbReference type="ARBA" id="ARBA00022842"/>
    </source>
</evidence>
<comment type="cofactor">
    <cofactor evidence="2">
        <name>Mg(2+)</name>
        <dbReference type="ChEBI" id="CHEBI:18420"/>
    </cofactor>
</comment>
<evidence type="ECO:0000256" key="7">
    <source>
        <dbReference type="ARBA" id="ARBA00022801"/>
    </source>
</evidence>
<gene>
    <name evidence="14" type="ORF">TCNE_LOCUS16148</name>
</gene>
<evidence type="ECO:0000256" key="10">
    <source>
        <dbReference type="ARBA" id="ARBA00023242"/>
    </source>
</evidence>
<dbReference type="Proteomes" id="UP000050794">
    <property type="component" value="Unassembled WGS sequence"/>
</dbReference>
<dbReference type="Gene3D" id="3.60.10.10">
    <property type="entry name" value="Endonuclease/exonuclease/phosphatase"/>
    <property type="match status" value="1"/>
</dbReference>
<keyword evidence="7" id="KW-0378">Hydrolase</keyword>
<dbReference type="InterPro" id="IPR051547">
    <property type="entry name" value="TDP2-like"/>
</dbReference>
<evidence type="ECO:0000256" key="9">
    <source>
        <dbReference type="ARBA" id="ARBA00023204"/>
    </source>
</evidence>
<keyword evidence="6" id="KW-0227">DNA damage</keyword>
<dbReference type="GO" id="GO:0070260">
    <property type="term" value="F:5'-tyrosyl-DNA phosphodiesterase activity"/>
    <property type="evidence" value="ECO:0007669"/>
    <property type="project" value="TreeGrafter"/>
</dbReference>
<dbReference type="InterPro" id="IPR036691">
    <property type="entry name" value="Endo/exonu/phosph_ase_sf"/>
</dbReference>
<dbReference type="GO" id="GO:0005737">
    <property type="term" value="C:cytoplasm"/>
    <property type="evidence" value="ECO:0007669"/>
    <property type="project" value="TreeGrafter"/>
</dbReference>
<dbReference type="CDD" id="cd09080">
    <property type="entry name" value="TDP2"/>
    <property type="match status" value="1"/>
</dbReference>
<evidence type="ECO:0000313" key="15">
    <source>
        <dbReference type="Proteomes" id="UP000050794"/>
    </source>
</evidence>
<dbReference type="GO" id="GO:0003697">
    <property type="term" value="F:single-stranded DNA binding"/>
    <property type="evidence" value="ECO:0007669"/>
    <property type="project" value="TreeGrafter"/>
</dbReference>
<dbReference type="InterPro" id="IPR054109">
    <property type="entry name" value="UBA_8"/>
</dbReference>
<feature type="region of interest" description="Disordered" evidence="11">
    <location>
        <begin position="50"/>
        <end position="78"/>
    </location>
</feature>
<evidence type="ECO:0000256" key="6">
    <source>
        <dbReference type="ARBA" id="ARBA00022763"/>
    </source>
</evidence>
<evidence type="ECO:0000256" key="5">
    <source>
        <dbReference type="ARBA" id="ARBA00022723"/>
    </source>
</evidence>
<protein>
    <submittedName>
        <fullName evidence="16">Endo/exonuclease/phosphatase domain-containing protein</fullName>
    </submittedName>
</protein>
<evidence type="ECO:0000313" key="14">
    <source>
        <dbReference type="EMBL" id="VDM47469.1"/>
    </source>
</evidence>
<dbReference type="PANTHER" id="PTHR15822:SF4">
    <property type="entry name" value="TYROSYL-DNA PHOSPHODIESTERASE 2"/>
    <property type="match status" value="1"/>
</dbReference>
<dbReference type="InterPro" id="IPR009060">
    <property type="entry name" value="UBA-like_sf"/>
</dbReference>
<feature type="compositionally biased region" description="Basic and acidic residues" evidence="11">
    <location>
        <begin position="50"/>
        <end position="70"/>
    </location>
</feature>
<feature type="domain" description="UBA-like" evidence="13">
    <location>
        <begin position="9"/>
        <end position="47"/>
    </location>
</feature>
<keyword evidence="8" id="KW-0460">Magnesium</keyword>
<name>A0A183V5X8_TOXCA</name>
<comment type="subcellular location">
    <subcellularLocation>
        <location evidence="3">Nucleus</location>
        <location evidence="3">PML body</location>
    </subcellularLocation>
</comment>
<evidence type="ECO:0000256" key="4">
    <source>
        <dbReference type="ARBA" id="ARBA00022722"/>
    </source>
</evidence>
<dbReference type="GO" id="GO:0016605">
    <property type="term" value="C:PML body"/>
    <property type="evidence" value="ECO:0007669"/>
    <property type="project" value="UniProtKB-SubCell"/>
</dbReference>
<accession>A0A183V5X8</accession>
<dbReference type="GO" id="GO:0004518">
    <property type="term" value="F:nuclease activity"/>
    <property type="evidence" value="ECO:0007669"/>
    <property type="project" value="UniProtKB-KW"/>
</dbReference>
<dbReference type="WBParaSite" id="TCNE_0001614901-mRNA-1">
    <property type="protein sequence ID" value="TCNE_0001614901-mRNA-1"/>
    <property type="gene ID" value="TCNE_0001614901"/>
</dbReference>